<accession>A0ABS8WNK2</accession>
<dbReference type="EMBL" id="JACEIK010009534">
    <property type="protein sequence ID" value="MCE3052395.1"/>
    <property type="molecule type" value="Genomic_DNA"/>
</dbReference>
<gene>
    <name evidence="1" type="ORF">HAX54_052503</name>
</gene>
<proteinExistence type="predicted"/>
<sequence>MASQKVFIDLVDNEVEHQDFGSCRDKVTTFEASMESMERKIDGIRGLIVDLRNSSDVPPDFPKSMSKSHSAAPIHTMSPLTLSTSLIQNAQEGSSLYSLALQKALDGLAGMARKRKEGLSPQATWQDLANKWR</sequence>
<reference evidence="1 2" key="1">
    <citation type="journal article" date="2021" name="BMC Genomics">
        <title>Datura genome reveals duplications of psychoactive alkaloid biosynthetic genes and high mutation rate following tissue culture.</title>
        <authorList>
            <person name="Rajewski A."/>
            <person name="Carter-House D."/>
            <person name="Stajich J."/>
            <person name="Litt A."/>
        </authorList>
    </citation>
    <scope>NUCLEOTIDE SEQUENCE [LARGE SCALE GENOMIC DNA]</scope>
    <source>
        <strain evidence="1">AR-01</strain>
    </source>
</reference>
<organism evidence="1 2">
    <name type="scientific">Datura stramonium</name>
    <name type="common">Jimsonweed</name>
    <name type="synonym">Common thornapple</name>
    <dbReference type="NCBI Taxonomy" id="4076"/>
    <lineage>
        <taxon>Eukaryota</taxon>
        <taxon>Viridiplantae</taxon>
        <taxon>Streptophyta</taxon>
        <taxon>Embryophyta</taxon>
        <taxon>Tracheophyta</taxon>
        <taxon>Spermatophyta</taxon>
        <taxon>Magnoliopsida</taxon>
        <taxon>eudicotyledons</taxon>
        <taxon>Gunneridae</taxon>
        <taxon>Pentapetalae</taxon>
        <taxon>asterids</taxon>
        <taxon>lamiids</taxon>
        <taxon>Solanales</taxon>
        <taxon>Solanaceae</taxon>
        <taxon>Solanoideae</taxon>
        <taxon>Datureae</taxon>
        <taxon>Datura</taxon>
    </lineage>
</organism>
<name>A0ABS8WNK2_DATST</name>
<evidence type="ECO:0000313" key="1">
    <source>
        <dbReference type="EMBL" id="MCE3052395.1"/>
    </source>
</evidence>
<protein>
    <submittedName>
        <fullName evidence="1">Uncharacterized protein</fullName>
    </submittedName>
</protein>
<comment type="caution">
    <text evidence="1">The sequence shown here is derived from an EMBL/GenBank/DDBJ whole genome shotgun (WGS) entry which is preliminary data.</text>
</comment>
<keyword evidence="2" id="KW-1185">Reference proteome</keyword>
<dbReference type="Proteomes" id="UP000823775">
    <property type="component" value="Unassembled WGS sequence"/>
</dbReference>
<evidence type="ECO:0000313" key="2">
    <source>
        <dbReference type="Proteomes" id="UP000823775"/>
    </source>
</evidence>